<dbReference type="VEuPathDB" id="PlasmoDB:PVW1_000015300"/>
<dbReference type="AlphaFoldDB" id="A0A1G4E252"/>
<reference evidence="2 3" key="1">
    <citation type="submission" date="2016-07" db="EMBL/GenBank/DDBJ databases">
        <authorList>
            <consortium name="Pathogen Informatics"/>
        </authorList>
    </citation>
    <scope>NUCLEOTIDE SEQUENCE [LARGE SCALE GENOMIC DNA]</scope>
</reference>
<name>A0A1G4E252_PLAVI</name>
<evidence type="ECO:0000313" key="2">
    <source>
        <dbReference type="EMBL" id="SCA60170.1"/>
    </source>
</evidence>
<feature type="region of interest" description="Disordered" evidence="1">
    <location>
        <begin position="248"/>
        <end position="296"/>
    </location>
</feature>
<dbReference type="EMBL" id="FLYI01000111">
    <property type="protein sequence ID" value="SCA60170.1"/>
    <property type="molecule type" value="Genomic_DNA"/>
</dbReference>
<sequence length="371" mass="43182">MKQVLDSLPSSFNYHNLNNKYGRFGDEDKCEELQSNFPNSPHVRKFCMSLTEILSRNFNYVSTNLYGLYKDEPCRILEFWMFNYLYNTLEKELKKISISSAKGYFFYTWNKVVLDSNCHLNDMHTYNETYFNKMKKFFDYVQDYDTIEKAIKETKMECSKEYFNYIKEGIESYKELKGLCDTDNTDNTKPFCAALNSIGEKVGHEKLSSSICIKVNDELSRTEETSDFHLASETRSLGEYQNRASPLASYPLKARSTEKDSFERDSSAGDPFARVSLDPTPQPLASEQDTPTGTNKLVSTSLTSGVTFFTLFMMYKFTPIGSRLGTFFRNKKKPHPYMQEEVERSRHLFERENEHSNVTAYNTRHNIGYQP</sequence>
<dbReference type="Pfam" id="PF05795">
    <property type="entry name" value="Plasmodium_Vir"/>
    <property type="match status" value="1"/>
</dbReference>
<feature type="compositionally biased region" description="Polar residues" evidence="1">
    <location>
        <begin position="283"/>
        <end position="296"/>
    </location>
</feature>
<dbReference type="Proteomes" id="UP000305196">
    <property type="component" value="Unassembled WGS sequence"/>
</dbReference>
<protein>
    <submittedName>
        <fullName evidence="2">VIR protein</fullName>
    </submittedName>
</protein>
<organism evidence="2 3">
    <name type="scientific">Plasmodium vivax</name>
    <name type="common">malaria parasite P. vivax</name>
    <dbReference type="NCBI Taxonomy" id="5855"/>
    <lineage>
        <taxon>Eukaryota</taxon>
        <taxon>Sar</taxon>
        <taxon>Alveolata</taxon>
        <taxon>Apicomplexa</taxon>
        <taxon>Aconoidasida</taxon>
        <taxon>Haemosporida</taxon>
        <taxon>Plasmodiidae</taxon>
        <taxon>Plasmodium</taxon>
        <taxon>Plasmodium (Plasmodium)</taxon>
    </lineage>
</organism>
<feature type="compositionally biased region" description="Basic and acidic residues" evidence="1">
    <location>
        <begin position="255"/>
        <end position="267"/>
    </location>
</feature>
<evidence type="ECO:0000256" key="1">
    <source>
        <dbReference type="SAM" id="MobiDB-lite"/>
    </source>
</evidence>
<proteinExistence type="predicted"/>
<dbReference type="VEuPathDB" id="PlasmoDB:PVPAM_130008200"/>
<dbReference type="InterPro" id="IPR008780">
    <property type="entry name" value="Plasmodium_Vir"/>
</dbReference>
<gene>
    <name evidence="2" type="ORF">PVC01_000008200</name>
</gene>
<accession>A0A1G4E252</accession>
<dbReference type="VEuPathDB" id="PlasmoDB:PVP01_0000290"/>
<evidence type="ECO:0000313" key="3">
    <source>
        <dbReference type="Proteomes" id="UP000305196"/>
    </source>
</evidence>